<dbReference type="InterPro" id="IPR012337">
    <property type="entry name" value="RNaseH-like_sf"/>
</dbReference>
<reference evidence="3" key="1">
    <citation type="submission" date="2016-10" db="EMBL/GenBank/DDBJ databases">
        <authorList>
            <person name="Varghese N."/>
            <person name="Submissions S."/>
        </authorList>
    </citation>
    <scope>NUCLEOTIDE SEQUENCE [LARGE SCALE GENOMIC DNA]</scope>
    <source>
        <strain evidence="3">M83</strain>
    </source>
</reference>
<dbReference type="AlphaFoldDB" id="A0A1G9VA62"/>
<feature type="domain" description="YprB ribonuclease H-like" evidence="1">
    <location>
        <begin position="32"/>
        <end position="204"/>
    </location>
</feature>
<dbReference type="InterPro" id="IPR036397">
    <property type="entry name" value="RNaseH_sf"/>
</dbReference>
<dbReference type="EMBL" id="FNHZ01000002">
    <property type="protein sequence ID" value="SDM69051.1"/>
    <property type="molecule type" value="Genomic_DNA"/>
</dbReference>
<sequence>MYTVNKQIVDTNLLNSIDNFLTIFNKSRTNTVFFDIETTGLSARNSMIYLLGYIKFNGKNWELNQLFCEKAEDEIALILTFNKVLSGVNVLNLVHYNGDSFDIPFLKKRAKFHELPIEKEFLQENSYESMDLFKIIRAYKNKLPLESHKQKDVEKYLGYERKDKFSGKELIKLFKDFIAFKEEEKRELILLHNHDDLMGMLHILATTALSQLEFIANNKVYLENLLNNEINKEAKLDFLLEEKDLQSEINLSFKLLAPLAKDFNFNSDYFSLKVTKENVSIKIKVIKTELKHFYKNYKDYFFIPNENKAIHKSVANYIDKEFRIKATKENCYICHASRFIPVFEEFEEINIFKESFEKNDLFMELKDMEAIKKAAYLSVLIKYAANSY</sequence>
<dbReference type="Pfam" id="PF13482">
    <property type="entry name" value="RNase_H_2"/>
    <property type="match status" value="1"/>
</dbReference>
<dbReference type="PANTHER" id="PTHR38462:SF1">
    <property type="entry name" value="YPRB RIBONUCLEASE H-LIKE DOMAIN-CONTAINING PROTEIN"/>
    <property type="match status" value="1"/>
</dbReference>
<protein>
    <recommendedName>
        <fullName evidence="1">YprB ribonuclease H-like domain-containing protein</fullName>
    </recommendedName>
</protein>
<evidence type="ECO:0000313" key="3">
    <source>
        <dbReference type="Proteomes" id="UP000187651"/>
    </source>
</evidence>
<dbReference type="InterPro" id="IPR038720">
    <property type="entry name" value="YprB_RNase_H-like_dom"/>
</dbReference>
<name>A0A1G9VA62_9FIRM</name>
<dbReference type="PANTHER" id="PTHR38462">
    <property type="entry name" value="EXONUCLEASE-LIKE PROTEIN"/>
    <property type="match status" value="1"/>
</dbReference>
<organism evidence="2 3">
    <name type="scientific">Lachnospira pectinoschiza</name>
    <dbReference type="NCBI Taxonomy" id="28052"/>
    <lineage>
        <taxon>Bacteria</taxon>
        <taxon>Bacillati</taxon>
        <taxon>Bacillota</taxon>
        <taxon>Clostridia</taxon>
        <taxon>Lachnospirales</taxon>
        <taxon>Lachnospiraceae</taxon>
        <taxon>Lachnospira</taxon>
    </lineage>
</organism>
<dbReference type="SUPFAM" id="SSF53098">
    <property type="entry name" value="Ribonuclease H-like"/>
    <property type="match status" value="1"/>
</dbReference>
<gene>
    <name evidence="2" type="ORF">SAMN05216544_0879</name>
</gene>
<dbReference type="Proteomes" id="UP000187651">
    <property type="component" value="Unassembled WGS sequence"/>
</dbReference>
<proteinExistence type="predicted"/>
<dbReference type="OrthoDB" id="9790530at2"/>
<evidence type="ECO:0000313" key="2">
    <source>
        <dbReference type="EMBL" id="SDM69051.1"/>
    </source>
</evidence>
<accession>A0A1G9VA62</accession>
<dbReference type="Gene3D" id="3.30.420.10">
    <property type="entry name" value="Ribonuclease H-like superfamily/Ribonuclease H"/>
    <property type="match status" value="1"/>
</dbReference>
<evidence type="ECO:0000259" key="1">
    <source>
        <dbReference type="Pfam" id="PF13482"/>
    </source>
</evidence>
<keyword evidence="3" id="KW-1185">Reference proteome</keyword>
<dbReference type="GO" id="GO:0003676">
    <property type="term" value="F:nucleic acid binding"/>
    <property type="evidence" value="ECO:0007669"/>
    <property type="project" value="InterPro"/>
</dbReference>